<dbReference type="EMBL" id="JACCBB010000001">
    <property type="protein sequence ID" value="NYD21714.1"/>
    <property type="molecule type" value="Genomic_DNA"/>
</dbReference>
<dbReference type="SUPFAM" id="SSF51735">
    <property type="entry name" value="NAD(P)-binding Rossmann-fold domains"/>
    <property type="match status" value="1"/>
</dbReference>
<keyword evidence="3" id="KW-1185">Reference proteome</keyword>
<dbReference type="RefSeq" id="WP_179750199.1">
    <property type="nucleotide sequence ID" value="NZ_BAAAGN010000005.1"/>
</dbReference>
<accession>A0A7Y9AUK0</accession>
<dbReference type="InterPro" id="IPR016040">
    <property type="entry name" value="NAD(P)-bd_dom"/>
</dbReference>
<dbReference type="EC" id="1.6.5.2" evidence="2"/>
<evidence type="ECO:0000259" key="1">
    <source>
        <dbReference type="Pfam" id="PF13460"/>
    </source>
</evidence>
<reference evidence="2 3" key="1">
    <citation type="submission" date="2020-07" db="EMBL/GenBank/DDBJ databases">
        <title>Sequencing the genomes of 1000 actinobacteria strains.</title>
        <authorList>
            <person name="Klenk H.-P."/>
        </authorList>
    </citation>
    <scope>NUCLEOTIDE SEQUENCE [LARGE SCALE GENOMIC DNA]</scope>
    <source>
        <strain evidence="2 3">DSM 7487</strain>
    </source>
</reference>
<dbReference type="Proteomes" id="UP000521922">
    <property type="component" value="Unassembled WGS sequence"/>
</dbReference>
<dbReference type="PANTHER" id="PTHR47129">
    <property type="entry name" value="QUINONE OXIDOREDUCTASE 2"/>
    <property type="match status" value="1"/>
</dbReference>
<gene>
    <name evidence="2" type="ORF">BJ968_001254</name>
</gene>
<evidence type="ECO:0000313" key="3">
    <source>
        <dbReference type="Proteomes" id="UP000521922"/>
    </source>
</evidence>
<dbReference type="InterPro" id="IPR036291">
    <property type="entry name" value="NAD(P)-bd_dom_sf"/>
</dbReference>
<comment type="caution">
    <text evidence="2">The sequence shown here is derived from an EMBL/GenBank/DDBJ whole genome shotgun (WGS) entry which is preliminary data.</text>
</comment>
<evidence type="ECO:0000313" key="2">
    <source>
        <dbReference type="EMBL" id="NYD21714.1"/>
    </source>
</evidence>
<proteinExistence type="predicted"/>
<dbReference type="Gene3D" id="3.40.50.720">
    <property type="entry name" value="NAD(P)-binding Rossmann-like Domain"/>
    <property type="match status" value="1"/>
</dbReference>
<dbReference type="AlphaFoldDB" id="A0A7Y9AUK0"/>
<dbReference type="PANTHER" id="PTHR47129:SF1">
    <property type="entry name" value="NMRA-LIKE DOMAIN-CONTAINING PROTEIN"/>
    <property type="match status" value="1"/>
</dbReference>
<sequence length="287" mass="29606">MTTYAVTAASGHLGRLAVEALLERGVPAADVVAVVRTPAKVADLADRGVVVRPGDYSDPASLPAALAGVDRLLLVSGSEVGQRVAQHTNVVEAAKAAGVQRIVYTSLLRADTTQSPLAPEHKATEEVLAASGLQHVVLRNSWYLENYTERLGEYLGSGQVLGATHGGKVSAATRADYAAAAAAALVGEDTTSRTHELAGTTFDFTELAATITDVTGTTVVSRDLPGEEYEQALTGFGLDAGTAGFVAALDASIARGDLFTDSRDLEQLIGRPATTLAEAVRAAHTAA</sequence>
<dbReference type="Pfam" id="PF13460">
    <property type="entry name" value="NAD_binding_10"/>
    <property type="match status" value="1"/>
</dbReference>
<dbReference type="GO" id="GO:0003955">
    <property type="term" value="F:NAD(P)H dehydrogenase (quinone) activity"/>
    <property type="evidence" value="ECO:0007669"/>
    <property type="project" value="UniProtKB-EC"/>
</dbReference>
<organism evidence="2 3">
    <name type="scientific">Kineococcus aurantiacus</name>
    <dbReference type="NCBI Taxonomy" id="37633"/>
    <lineage>
        <taxon>Bacteria</taxon>
        <taxon>Bacillati</taxon>
        <taxon>Actinomycetota</taxon>
        <taxon>Actinomycetes</taxon>
        <taxon>Kineosporiales</taxon>
        <taxon>Kineosporiaceae</taxon>
        <taxon>Kineococcus</taxon>
    </lineage>
</organism>
<keyword evidence="2" id="KW-0560">Oxidoreductase</keyword>
<feature type="domain" description="NAD(P)-binding" evidence="1">
    <location>
        <begin position="9"/>
        <end position="182"/>
    </location>
</feature>
<name>A0A7Y9AUK0_9ACTN</name>
<dbReference type="Gene3D" id="3.90.25.10">
    <property type="entry name" value="UDP-galactose 4-epimerase, domain 1"/>
    <property type="match status" value="1"/>
</dbReference>
<protein>
    <submittedName>
        <fullName evidence="2">NAD(P)H dehydrogenase (Quinone)</fullName>
        <ecNumber evidence="2">1.6.5.2</ecNumber>
    </submittedName>
</protein>
<dbReference type="InterPro" id="IPR052718">
    <property type="entry name" value="NmrA-type_oxidoreductase"/>
</dbReference>